<dbReference type="AlphaFoldDB" id="A0A291C1Q1"/>
<reference evidence="2" key="2">
    <citation type="submission" date="2017-07" db="EMBL/GenBank/DDBJ databases">
        <authorList>
            <person name="Sun Z.S."/>
            <person name="Albrecht U."/>
            <person name="Echele G."/>
            <person name="Lee C.C."/>
        </authorList>
    </citation>
    <scope>NUCLEOTIDE SEQUENCE</scope>
    <source>
        <strain evidence="2">H_Amz7.7</strain>
    </source>
</reference>
<sequence length="88" mass="9611">MNTAGRLLLLCLALGLVFESLGKAVPDDVNAERDTDPFHKDARQLEILTEPELDCGGVTCKASCCVKIDEEEICTVFDCIEPDPQSLQ</sequence>
<proteinExistence type="evidence at transcript level"/>
<organism evidence="2">
    <name type="scientific">Conus andremenezi</name>
    <dbReference type="NCBI Taxonomy" id="1077466"/>
    <lineage>
        <taxon>Eukaryota</taxon>
        <taxon>Metazoa</taxon>
        <taxon>Spiralia</taxon>
        <taxon>Lophotrochozoa</taxon>
        <taxon>Mollusca</taxon>
        <taxon>Gastropoda</taxon>
        <taxon>Caenogastropoda</taxon>
        <taxon>Neogastropoda</taxon>
        <taxon>Conoidea</taxon>
        <taxon>Conidae</taxon>
        <taxon>Conus</taxon>
        <taxon>Turriconus</taxon>
    </lineage>
</organism>
<keyword evidence="1" id="KW-0732">Signal</keyword>
<feature type="signal peptide" evidence="1">
    <location>
        <begin position="1"/>
        <end position="24"/>
    </location>
</feature>
<evidence type="ECO:0000313" key="2">
    <source>
        <dbReference type="EMBL" id="ATF27389.1"/>
    </source>
</evidence>
<reference evidence="2" key="1">
    <citation type="journal article" date="2017" name="Genome Biol. Evol.">
        <title>Divergence of the Venom Exogene Repertoire in Two Sister Species of Turriconus.</title>
        <authorList>
            <person name="Li Q."/>
            <person name="Barghi N."/>
            <person name="Lu A."/>
            <person name="Fedosov A.E."/>
            <person name="Bandyopadhyay P.K."/>
            <person name="Lluisma A.O."/>
            <person name="Concepcion G.P."/>
            <person name="Yandell M."/>
            <person name="Olivera B.M."/>
            <person name="Safavi-Hemami H."/>
        </authorList>
    </citation>
    <scope>NUCLEOTIDE SEQUENCE</scope>
    <source>
        <strain evidence="2">H_Amz7.7</strain>
    </source>
</reference>
<accession>A0A291C1Q1</accession>
<dbReference type="EMBL" id="MF576555">
    <property type="protein sequence ID" value="ATF27389.1"/>
    <property type="molecule type" value="mRNA"/>
</dbReference>
<name>A0A291C1Q1_9COND</name>
<protein>
    <submittedName>
        <fullName evidence="2">Conotoxin</fullName>
    </submittedName>
</protein>
<feature type="chain" id="PRO_5012651658" evidence="1">
    <location>
        <begin position="25"/>
        <end position="88"/>
    </location>
</feature>
<evidence type="ECO:0000256" key="1">
    <source>
        <dbReference type="SAM" id="SignalP"/>
    </source>
</evidence>